<organism evidence="2 3">
    <name type="scientific">Phyllostomus discolor</name>
    <name type="common">pale spear-nosed bat</name>
    <dbReference type="NCBI Taxonomy" id="89673"/>
    <lineage>
        <taxon>Eukaryota</taxon>
        <taxon>Metazoa</taxon>
        <taxon>Chordata</taxon>
        <taxon>Craniata</taxon>
        <taxon>Vertebrata</taxon>
        <taxon>Euteleostomi</taxon>
        <taxon>Mammalia</taxon>
        <taxon>Eutheria</taxon>
        <taxon>Laurasiatheria</taxon>
        <taxon>Chiroptera</taxon>
        <taxon>Yangochiroptera</taxon>
        <taxon>Phyllostomidae</taxon>
        <taxon>Phyllostominae</taxon>
        <taxon>Phyllostomus</taxon>
    </lineage>
</organism>
<sequence length="153" mass="16119">MKSPAPSGAVPEGRLWAGPLRPLGGRQDSLRRRSERTTEAPTLHDVPRGAPQGSAPTLKPPGAESAVWADVTVYHVLFCGSTAKGSGAAGLAGEGCVLTAPWGRPPSDLSSGQQRLTSRPPLPFIRSFIHSFIHSESAPPAETPPRRSQDERG</sequence>
<proteinExistence type="predicted"/>
<feature type="region of interest" description="Disordered" evidence="1">
    <location>
        <begin position="1"/>
        <end position="62"/>
    </location>
</feature>
<dbReference type="EMBL" id="JABVXQ010000014">
    <property type="protein sequence ID" value="KAF6078355.1"/>
    <property type="molecule type" value="Genomic_DNA"/>
</dbReference>
<gene>
    <name evidence="2" type="ORF">HJG60_009199</name>
</gene>
<evidence type="ECO:0000256" key="1">
    <source>
        <dbReference type="SAM" id="MobiDB-lite"/>
    </source>
</evidence>
<feature type="region of interest" description="Disordered" evidence="1">
    <location>
        <begin position="133"/>
        <end position="153"/>
    </location>
</feature>
<protein>
    <submittedName>
        <fullName evidence="2">Uncharacterized protein</fullName>
    </submittedName>
</protein>
<reference evidence="2 3" key="1">
    <citation type="journal article" date="2020" name="Nature">
        <title>Six reference-quality genomes reveal evolution of bat adaptations.</title>
        <authorList>
            <person name="Jebb D."/>
            <person name="Huang Z."/>
            <person name="Pippel M."/>
            <person name="Hughes G.M."/>
            <person name="Lavrichenko K."/>
            <person name="Devanna P."/>
            <person name="Winkler S."/>
            <person name="Jermiin L.S."/>
            <person name="Skirmuntt E.C."/>
            <person name="Katzourakis A."/>
            <person name="Burkitt-Gray L."/>
            <person name="Ray D.A."/>
            <person name="Sullivan K.A.M."/>
            <person name="Roscito J.G."/>
            <person name="Kirilenko B.M."/>
            <person name="Davalos L.M."/>
            <person name="Corthals A.P."/>
            <person name="Power M.L."/>
            <person name="Jones G."/>
            <person name="Ransome R.D."/>
            <person name="Dechmann D.K.N."/>
            <person name="Locatelli A.G."/>
            <person name="Puechmaille S.J."/>
            <person name="Fedrigo O."/>
            <person name="Jarvis E.D."/>
            <person name="Hiller M."/>
            <person name="Vernes S.C."/>
            <person name="Myers E.W."/>
            <person name="Teeling E.C."/>
        </authorList>
    </citation>
    <scope>NUCLEOTIDE SEQUENCE [LARGE SCALE GENOMIC DNA]</scope>
    <source>
        <strain evidence="2">Bat1K_MPI-CBG_1</strain>
    </source>
</reference>
<dbReference type="Proteomes" id="UP000664940">
    <property type="component" value="Unassembled WGS sequence"/>
</dbReference>
<name>A0A834DCX5_9CHIR</name>
<evidence type="ECO:0000313" key="2">
    <source>
        <dbReference type="EMBL" id="KAF6078355.1"/>
    </source>
</evidence>
<evidence type="ECO:0000313" key="3">
    <source>
        <dbReference type="Proteomes" id="UP000664940"/>
    </source>
</evidence>
<feature type="region of interest" description="Disordered" evidence="1">
    <location>
        <begin position="98"/>
        <end position="120"/>
    </location>
</feature>
<feature type="compositionally biased region" description="Basic and acidic residues" evidence="1">
    <location>
        <begin position="144"/>
        <end position="153"/>
    </location>
</feature>
<dbReference type="AlphaFoldDB" id="A0A834DCX5"/>
<feature type="compositionally biased region" description="Polar residues" evidence="1">
    <location>
        <begin position="108"/>
        <end position="117"/>
    </location>
</feature>
<comment type="caution">
    <text evidence="2">The sequence shown here is derived from an EMBL/GenBank/DDBJ whole genome shotgun (WGS) entry which is preliminary data.</text>
</comment>
<accession>A0A834DCX5</accession>
<feature type="compositionally biased region" description="Basic and acidic residues" evidence="1">
    <location>
        <begin position="28"/>
        <end position="38"/>
    </location>
</feature>